<keyword evidence="2" id="KW-1015">Disulfide bond</keyword>
<dbReference type="InterPro" id="IPR036259">
    <property type="entry name" value="MFS_trans_sf"/>
</dbReference>
<dbReference type="InterPro" id="IPR004156">
    <property type="entry name" value="OATP"/>
</dbReference>
<dbReference type="PANTHER" id="PTHR11388">
    <property type="entry name" value="ORGANIC ANION TRANSPORTER"/>
    <property type="match status" value="1"/>
</dbReference>
<feature type="transmembrane region" description="Helical" evidence="3">
    <location>
        <begin position="96"/>
        <end position="119"/>
    </location>
</feature>
<reference evidence="4" key="1">
    <citation type="submission" date="2025-08" db="UniProtKB">
        <authorList>
            <consortium name="Ensembl"/>
        </authorList>
    </citation>
    <scope>IDENTIFICATION</scope>
</reference>
<keyword evidence="3" id="KW-0812">Transmembrane</keyword>
<keyword evidence="3" id="KW-0472">Membrane</keyword>
<organism evidence="4 5">
    <name type="scientific">Periophthalmus magnuspinnatus</name>
    <dbReference type="NCBI Taxonomy" id="409849"/>
    <lineage>
        <taxon>Eukaryota</taxon>
        <taxon>Metazoa</taxon>
        <taxon>Chordata</taxon>
        <taxon>Craniata</taxon>
        <taxon>Vertebrata</taxon>
        <taxon>Euteleostomi</taxon>
        <taxon>Actinopterygii</taxon>
        <taxon>Neopterygii</taxon>
        <taxon>Teleostei</taxon>
        <taxon>Neoteleostei</taxon>
        <taxon>Acanthomorphata</taxon>
        <taxon>Gobiaria</taxon>
        <taxon>Gobiiformes</taxon>
        <taxon>Gobioidei</taxon>
        <taxon>Gobiidae</taxon>
        <taxon>Oxudercinae</taxon>
        <taxon>Periophthalmus</taxon>
    </lineage>
</organism>
<dbReference type="Pfam" id="PF03137">
    <property type="entry name" value="OATP"/>
    <property type="match status" value="1"/>
</dbReference>
<protein>
    <submittedName>
        <fullName evidence="4">Uncharacterized protein</fullName>
    </submittedName>
</protein>
<dbReference type="SUPFAM" id="SSF103473">
    <property type="entry name" value="MFS general substrate transporter"/>
    <property type="match status" value="1"/>
</dbReference>
<dbReference type="AlphaFoldDB" id="A0A3B4ASN0"/>
<evidence type="ECO:0000313" key="5">
    <source>
        <dbReference type="Proteomes" id="UP000261520"/>
    </source>
</evidence>
<dbReference type="Gene3D" id="1.20.1250.20">
    <property type="entry name" value="MFS general substrate transporter like domains"/>
    <property type="match status" value="1"/>
</dbReference>
<dbReference type="GO" id="GO:0043252">
    <property type="term" value="P:sodium-independent organic anion transport"/>
    <property type="evidence" value="ECO:0007669"/>
    <property type="project" value="TreeGrafter"/>
</dbReference>
<evidence type="ECO:0000256" key="2">
    <source>
        <dbReference type="ARBA" id="ARBA00023157"/>
    </source>
</evidence>
<evidence type="ECO:0000256" key="3">
    <source>
        <dbReference type="SAM" id="Phobius"/>
    </source>
</evidence>
<dbReference type="GO" id="GO:0015347">
    <property type="term" value="F:sodium-independent organic anion transmembrane transporter activity"/>
    <property type="evidence" value="ECO:0007669"/>
    <property type="project" value="TreeGrafter"/>
</dbReference>
<dbReference type="Ensembl" id="ENSPMGT00000021511.1">
    <property type="protein sequence ID" value="ENSPMGP00000020187.1"/>
    <property type="gene ID" value="ENSPMGG00000016345.1"/>
</dbReference>
<evidence type="ECO:0000313" key="4">
    <source>
        <dbReference type="Ensembl" id="ENSPMGP00000020187.1"/>
    </source>
</evidence>
<keyword evidence="5" id="KW-1185">Reference proteome</keyword>
<feature type="transmembrane region" description="Helical" evidence="3">
    <location>
        <begin position="28"/>
        <end position="48"/>
    </location>
</feature>
<dbReference type="Proteomes" id="UP000261520">
    <property type="component" value="Unplaced"/>
</dbReference>
<dbReference type="GO" id="GO:0016323">
    <property type="term" value="C:basolateral plasma membrane"/>
    <property type="evidence" value="ECO:0007669"/>
    <property type="project" value="TreeGrafter"/>
</dbReference>
<dbReference type="GO" id="GO:0015125">
    <property type="term" value="F:bile acid transmembrane transporter activity"/>
    <property type="evidence" value="ECO:0007669"/>
    <property type="project" value="TreeGrafter"/>
</dbReference>
<dbReference type="PANTHER" id="PTHR11388:SF87">
    <property type="entry name" value="SOLUTE CARRIER ORGANIC ANION TRANSPORTER FAMILY MEMBER 2B1"/>
    <property type="match status" value="1"/>
</dbReference>
<name>A0A3B4ASN0_9GOBI</name>
<accession>A0A3B4ASN0</accession>
<proteinExistence type="predicted"/>
<reference evidence="4" key="2">
    <citation type="submission" date="2025-09" db="UniProtKB">
        <authorList>
            <consortium name="Ensembl"/>
        </authorList>
    </citation>
    <scope>IDENTIFICATION</scope>
</reference>
<feature type="transmembrane region" description="Helical" evidence="3">
    <location>
        <begin position="69"/>
        <end position="90"/>
    </location>
</feature>
<evidence type="ECO:0000256" key="1">
    <source>
        <dbReference type="ARBA" id="ARBA00004141"/>
    </source>
</evidence>
<sequence>ANQSRGLENPPMRRKERNLNLSGFENGGHFFVLCHSALQLAQLLVSGYMKSSISTIERRYGLSSQRAGLLAAFNEVGNTLLIVFVSFWGSRVHRPRFIAGGASLAAAAALLMATPHFLYKPYEYTDRDTSFFKSH</sequence>
<dbReference type="GO" id="GO:0016324">
    <property type="term" value="C:apical plasma membrane"/>
    <property type="evidence" value="ECO:0007669"/>
    <property type="project" value="TreeGrafter"/>
</dbReference>
<comment type="subcellular location">
    <subcellularLocation>
        <location evidence="1">Membrane</location>
        <topology evidence="1">Multi-pass membrane protein</topology>
    </subcellularLocation>
</comment>
<keyword evidence="3" id="KW-1133">Transmembrane helix</keyword>